<evidence type="ECO:0000313" key="4">
    <source>
        <dbReference type="EMBL" id="KAB0794570.1"/>
    </source>
</evidence>
<proteinExistence type="predicted"/>
<protein>
    <submittedName>
        <fullName evidence="4">Uncharacterized protein</fullName>
    </submittedName>
</protein>
<dbReference type="EMBL" id="VVIM01000008">
    <property type="protein sequence ID" value="KAB0794319.1"/>
    <property type="molecule type" value="Genomic_DNA"/>
</dbReference>
<dbReference type="OrthoDB" id="6340939at2759"/>
<reference evidence="4 5" key="1">
    <citation type="journal article" date="2018" name="Elife">
        <title>Firefly genomes illuminate parallel origins of bioluminescence in beetles.</title>
        <authorList>
            <person name="Fallon T.R."/>
            <person name="Lower S.E."/>
            <person name="Chang C.H."/>
            <person name="Bessho-Uehara M."/>
            <person name="Martin G.J."/>
            <person name="Bewick A.J."/>
            <person name="Behringer M."/>
            <person name="Debat H.J."/>
            <person name="Wong I."/>
            <person name="Day J.C."/>
            <person name="Suvorov A."/>
            <person name="Silva C.J."/>
            <person name="Stanger-Hall K.F."/>
            <person name="Hall D.W."/>
            <person name="Schmitz R.J."/>
            <person name="Nelson D.R."/>
            <person name="Lewis S.M."/>
            <person name="Shigenobu S."/>
            <person name="Bybee S.M."/>
            <person name="Larracuente A.M."/>
            <person name="Oba Y."/>
            <person name="Weng J.K."/>
        </authorList>
    </citation>
    <scope>NUCLEOTIDE SEQUENCE [LARGE SCALE GENOMIC DNA]</scope>
    <source>
        <strain evidence="4">1611_PpyrPB1</strain>
        <tissue evidence="4">Whole body</tissue>
    </source>
</reference>
<sequence length="183" mass="20809">MHLWFQAIILFAVTGFSKAQHFIHFVILGALGLMGLWILHMLAQDIDKVFNKPASRPPKLFWKRSIGDVDYFANRTVENVGASGETNISVDWNRILTNDPIGCVRSFACQLAAEDSKRSSTNKGNINQLFWSAKRKGWAGDEIRFALNYGTNSKKVEKCRAFYKYCPFSIDTMRDILKFFGAT</sequence>
<keyword evidence="1" id="KW-0812">Transmembrane</keyword>
<evidence type="ECO:0000256" key="1">
    <source>
        <dbReference type="SAM" id="Phobius"/>
    </source>
</evidence>
<gene>
    <name evidence="3" type="ORF">PPYR_11158</name>
    <name evidence="4" type="ORF">PPYR_11409</name>
</gene>
<evidence type="ECO:0000256" key="2">
    <source>
        <dbReference type="SAM" id="SignalP"/>
    </source>
</evidence>
<keyword evidence="5" id="KW-1185">Reference proteome</keyword>
<dbReference type="InParanoid" id="A0A5N4AB64"/>
<feature type="signal peptide" evidence="2">
    <location>
        <begin position="1"/>
        <end position="19"/>
    </location>
</feature>
<reference evidence="4" key="2">
    <citation type="submission" date="2019-08" db="EMBL/GenBank/DDBJ databases">
        <authorList>
            <consortium name="Photinus pyralis genome working group"/>
            <person name="Fallon T.R."/>
            <person name="Sander Lower S.E."/>
            <person name="Weng J.-K."/>
        </authorList>
    </citation>
    <scope>NUCLEOTIDE SEQUENCE</scope>
    <source>
        <strain evidence="4">1611_PpyrPB1</strain>
        <tissue evidence="4">Whole body</tissue>
    </source>
</reference>
<evidence type="ECO:0000313" key="3">
    <source>
        <dbReference type="EMBL" id="KAB0794319.1"/>
    </source>
</evidence>
<accession>A0A5N4AB64</accession>
<comment type="caution">
    <text evidence="4">The sequence shown here is derived from an EMBL/GenBank/DDBJ whole genome shotgun (WGS) entry which is preliminary data.</text>
</comment>
<name>A0A5N4AB64_PHOPY</name>
<feature type="transmembrane region" description="Helical" evidence="1">
    <location>
        <begin position="25"/>
        <end position="43"/>
    </location>
</feature>
<organism evidence="4 5">
    <name type="scientific">Photinus pyralis</name>
    <name type="common">Common eastern firefly</name>
    <name type="synonym">Lampyris pyralis</name>
    <dbReference type="NCBI Taxonomy" id="7054"/>
    <lineage>
        <taxon>Eukaryota</taxon>
        <taxon>Metazoa</taxon>
        <taxon>Ecdysozoa</taxon>
        <taxon>Arthropoda</taxon>
        <taxon>Hexapoda</taxon>
        <taxon>Insecta</taxon>
        <taxon>Pterygota</taxon>
        <taxon>Neoptera</taxon>
        <taxon>Endopterygota</taxon>
        <taxon>Coleoptera</taxon>
        <taxon>Polyphaga</taxon>
        <taxon>Elateriformia</taxon>
        <taxon>Elateroidea</taxon>
        <taxon>Lampyridae</taxon>
        <taxon>Lampyrinae</taxon>
        <taxon>Photinus</taxon>
    </lineage>
</organism>
<keyword evidence="1" id="KW-0472">Membrane</keyword>
<keyword evidence="1" id="KW-1133">Transmembrane helix</keyword>
<dbReference type="EMBL" id="VVIM01000008">
    <property type="protein sequence ID" value="KAB0794570.1"/>
    <property type="molecule type" value="Genomic_DNA"/>
</dbReference>
<dbReference type="Proteomes" id="UP000327044">
    <property type="component" value="Unassembled WGS sequence"/>
</dbReference>
<evidence type="ECO:0000313" key="5">
    <source>
        <dbReference type="Proteomes" id="UP000327044"/>
    </source>
</evidence>
<keyword evidence="2" id="KW-0732">Signal</keyword>
<dbReference type="AlphaFoldDB" id="A0A5N4AB64"/>
<feature type="chain" id="PRO_5036371573" evidence="2">
    <location>
        <begin position="20"/>
        <end position="183"/>
    </location>
</feature>